<protein>
    <submittedName>
        <fullName evidence="6">Uncharacterized protein</fullName>
    </submittedName>
</protein>
<dbReference type="InterPro" id="IPR046348">
    <property type="entry name" value="SIS_dom_sf"/>
</dbReference>
<dbReference type="PROSITE" id="PS51464">
    <property type="entry name" value="SIS"/>
    <property type="match status" value="1"/>
</dbReference>
<dbReference type="EMBL" id="VSSQ01002801">
    <property type="protein sequence ID" value="MPM17456.1"/>
    <property type="molecule type" value="Genomic_DNA"/>
</dbReference>
<evidence type="ECO:0000259" key="5">
    <source>
        <dbReference type="PROSITE" id="PS51464"/>
    </source>
</evidence>
<keyword evidence="1" id="KW-0805">Transcription regulation</keyword>
<reference evidence="6" key="1">
    <citation type="submission" date="2019-08" db="EMBL/GenBank/DDBJ databases">
        <authorList>
            <person name="Kucharzyk K."/>
            <person name="Murdoch R.W."/>
            <person name="Higgins S."/>
            <person name="Loffler F."/>
        </authorList>
    </citation>
    <scope>NUCLEOTIDE SEQUENCE</scope>
</reference>
<dbReference type="InterPro" id="IPR001347">
    <property type="entry name" value="SIS_dom"/>
</dbReference>
<dbReference type="Gene3D" id="3.40.50.10490">
    <property type="entry name" value="Glucose-6-phosphate isomerase like protein, domain 1"/>
    <property type="match status" value="1"/>
</dbReference>
<dbReference type="SUPFAM" id="SSF46689">
    <property type="entry name" value="Homeodomain-like"/>
    <property type="match status" value="1"/>
</dbReference>
<dbReference type="GO" id="GO:0097367">
    <property type="term" value="F:carbohydrate derivative binding"/>
    <property type="evidence" value="ECO:0007669"/>
    <property type="project" value="InterPro"/>
</dbReference>
<dbReference type="Gene3D" id="1.10.10.10">
    <property type="entry name" value="Winged helix-like DNA-binding domain superfamily/Winged helix DNA-binding domain"/>
    <property type="match status" value="1"/>
</dbReference>
<dbReference type="CDD" id="cd05013">
    <property type="entry name" value="SIS_RpiR"/>
    <property type="match status" value="1"/>
</dbReference>
<accession>A0A644XMP0</accession>
<dbReference type="Pfam" id="PF01380">
    <property type="entry name" value="SIS"/>
    <property type="match status" value="1"/>
</dbReference>
<dbReference type="PANTHER" id="PTHR30514">
    <property type="entry name" value="GLUCOKINASE"/>
    <property type="match status" value="1"/>
</dbReference>
<dbReference type="Pfam" id="PF01418">
    <property type="entry name" value="HTH_6"/>
    <property type="match status" value="1"/>
</dbReference>
<dbReference type="GO" id="GO:1901135">
    <property type="term" value="P:carbohydrate derivative metabolic process"/>
    <property type="evidence" value="ECO:0007669"/>
    <property type="project" value="InterPro"/>
</dbReference>
<name>A0A644XMP0_9ZZZZ</name>
<dbReference type="PROSITE" id="PS51071">
    <property type="entry name" value="HTH_RPIR"/>
    <property type="match status" value="1"/>
</dbReference>
<dbReference type="InterPro" id="IPR036388">
    <property type="entry name" value="WH-like_DNA-bd_sf"/>
</dbReference>
<dbReference type="InterPro" id="IPR047640">
    <property type="entry name" value="RpiR-like"/>
</dbReference>
<evidence type="ECO:0000259" key="4">
    <source>
        <dbReference type="PROSITE" id="PS51071"/>
    </source>
</evidence>
<feature type="domain" description="HTH rpiR-type" evidence="4">
    <location>
        <begin position="20"/>
        <end position="96"/>
    </location>
</feature>
<organism evidence="6">
    <name type="scientific">bioreactor metagenome</name>
    <dbReference type="NCBI Taxonomy" id="1076179"/>
    <lineage>
        <taxon>unclassified sequences</taxon>
        <taxon>metagenomes</taxon>
        <taxon>ecological metagenomes</taxon>
    </lineage>
</organism>
<feature type="domain" description="SIS" evidence="5">
    <location>
        <begin position="128"/>
        <end position="272"/>
    </location>
</feature>
<dbReference type="PANTHER" id="PTHR30514:SF21">
    <property type="entry name" value="RPIR-FAMILY TRANSCRIPTIONAL REGULATOR"/>
    <property type="match status" value="1"/>
</dbReference>
<keyword evidence="2" id="KW-0238">DNA-binding</keyword>
<evidence type="ECO:0000256" key="2">
    <source>
        <dbReference type="ARBA" id="ARBA00023125"/>
    </source>
</evidence>
<dbReference type="SUPFAM" id="SSF53697">
    <property type="entry name" value="SIS domain"/>
    <property type="match status" value="1"/>
</dbReference>
<dbReference type="GO" id="GO:0003700">
    <property type="term" value="F:DNA-binding transcription factor activity"/>
    <property type="evidence" value="ECO:0007669"/>
    <property type="project" value="InterPro"/>
</dbReference>
<dbReference type="InterPro" id="IPR009057">
    <property type="entry name" value="Homeodomain-like_sf"/>
</dbReference>
<dbReference type="AlphaFoldDB" id="A0A644XMP0"/>
<gene>
    <name evidence="6" type="ORF">SDC9_63846</name>
</gene>
<evidence type="ECO:0000256" key="3">
    <source>
        <dbReference type="ARBA" id="ARBA00023163"/>
    </source>
</evidence>
<sequence length="277" mass="31087">MDRLVFVILERTKTLGVNPYVVDIAKLFQGKELSESDQQLLTYIISNMDTVLQMGVRQIAKENYTSPASVIRLSKKLGYTGFIDLYYHLLPLVNAETELTGTSEDEFFQLDHALVLQHNAIGDMDEFIGKVLSLDGKFIFIYAAGFSAIAAEYLYKKLLLLGKQVILATTLDSIGVLENNLKNIGAFVAISKSGETQSVIDKLVKAKNAGIFTVAFTKETPNRLGVCSDLNFKVTDQHKLDDRNLLPNTFFPFTLLLVEYLLSRYLKEINEVDEPKE</sequence>
<evidence type="ECO:0000313" key="6">
    <source>
        <dbReference type="EMBL" id="MPM17456.1"/>
    </source>
</evidence>
<dbReference type="InterPro" id="IPR035472">
    <property type="entry name" value="RpiR-like_SIS"/>
</dbReference>
<keyword evidence="3" id="KW-0804">Transcription</keyword>
<dbReference type="InterPro" id="IPR000281">
    <property type="entry name" value="HTH_RpiR"/>
</dbReference>
<evidence type="ECO:0000256" key="1">
    <source>
        <dbReference type="ARBA" id="ARBA00023015"/>
    </source>
</evidence>
<comment type="caution">
    <text evidence="6">The sequence shown here is derived from an EMBL/GenBank/DDBJ whole genome shotgun (WGS) entry which is preliminary data.</text>
</comment>
<dbReference type="GO" id="GO:0003677">
    <property type="term" value="F:DNA binding"/>
    <property type="evidence" value="ECO:0007669"/>
    <property type="project" value="UniProtKB-KW"/>
</dbReference>
<proteinExistence type="predicted"/>